<keyword evidence="7 10" id="KW-1133">Transmembrane helix</keyword>
<evidence type="ECO:0000256" key="7">
    <source>
        <dbReference type="ARBA" id="ARBA00022989"/>
    </source>
</evidence>
<accession>A0ABV6HX81</accession>
<dbReference type="PROSITE" id="PS00874">
    <property type="entry name" value="T2SP_F"/>
    <property type="match status" value="1"/>
</dbReference>
<keyword evidence="5" id="KW-0997">Cell inner membrane</keyword>
<evidence type="ECO:0000256" key="1">
    <source>
        <dbReference type="ARBA" id="ARBA00004429"/>
    </source>
</evidence>
<dbReference type="InterPro" id="IPR001992">
    <property type="entry name" value="T2SS_GspF/T4SS_PilC_CS"/>
</dbReference>
<evidence type="ECO:0000313" key="13">
    <source>
        <dbReference type="Proteomes" id="UP001589769"/>
    </source>
</evidence>
<dbReference type="Gene3D" id="1.20.81.30">
    <property type="entry name" value="Type II secretion system (T2SS), domain F"/>
    <property type="match status" value="2"/>
</dbReference>
<evidence type="ECO:0000256" key="3">
    <source>
        <dbReference type="ARBA" id="ARBA00022448"/>
    </source>
</evidence>
<proteinExistence type="inferred from homology"/>
<evidence type="ECO:0000256" key="8">
    <source>
        <dbReference type="ARBA" id="ARBA00023136"/>
    </source>
</evidence>
<dbReference type="InterPro" id="IPR003004">
    <property type="entry name" value="GspF/PilC"/>
</dbReference>
<evidence type="ECO:0000259" key="11">
    <source>
        <dbReference type="Pfam" id="PF00482"/>
    </source>
</evidence>
<dbReference type="EMBL" id="JBHLWA010000036">
    <property type="protein sequence ID" value="MFC0323484.1"/>
    <property type="molecule type" value="Genomic_DNA"/>
</dbReference>
<protein>
    <submittedName>
        <fullName evidence="12">Type II secretion system F family protein</fullName>
    </submittedName>
</protein>
<evidence type="ECO:0000256" key="4">
    <source>
        <dbReference type="ARBA" id="ARBA00022475"/>
    </source>
</evidence>
<feature type="domain" description="Type II secretion system protein GspF" evidence="11">
    <location>
        <begin position="60"/>
        <end position="183"/>
    </location>
</feature>
<dbReference type="InterPro" id="IPR018076">
    <property type="entry name" value="T2SS_GspF_dom"/>
</dbReference>
<feature type="transmembrane region" description="Helical" evidence="10">
    <location>
        <begin position="255"/>
        <end position="276"/>
    </location>
</feature>
<feature type="transmembrane region" description="Helical" evidence="10">
    <location>
        <begin position="372"/>
        <end position="392"/>
    </location>
</feature>
<comment type="similarity">
    <text evidence="2 9">Belongs to the GSP F family.</text>
</comment>
<sequence length="400" mass="46088">MAKYNWRGKDRFHNRIKGSIIADDVSQARQRLAQQGIIVKTISKNWQLPTRLTLAIQIEFFLQLSLLLQAEVPLKQALQLLQEQCSHQSLYQLIKRCLHTLNIGLPLSHALQTEKNLLSPHEWQLLYSGEQSGQLANIIQQLAQNKRQQQQLQQQVKKILFYPVTMLTISFALTLFLLLFIVPTFADLYAQQQQLLPFLTQILIHCSYFLQQYLWILIALFSLGIFIGYFAFTHLPNVKIYLLKMACIIPSIQKIYLNIQTIHFFSILSTMLQAGITLQQSLTTFLPQHRFSSTQQHSLLEKEVRQCLVTLQQGLRFSDGLSHRFLQPQARQMIIIGENSGNLSKTLQYLATQSQQHLSTKIELFTKLLEPFLMLMIGTVIGIIIVGMYLPIFNLGNIIL</sequence>
<organism evidence="12 13">
    <name type="scientific">Gallibacterium melopsittaci</name>
    <dbReference type="NCBI Taxonomy" id="516063"/>
    <lineage>
        <taxon>Bacteria</taxon>
        <taxon>Pseudomonadati</taxon>
        <taxon>Pseudomonadota</taxon>
        <taxon>Gammaproteobacteria</taxon>
        <taxon>Pasteurellales</taxon>
        <taxon>Pasteurellaceae</taxon>
        <taxon>Gallibacterium</taxon>
    </lineage>
</organism>
<comment type="caution">
    <text evidence="12">The sequence shown here is derived from an EMBL/GenBank/DDBJ whole genome shotgun (WGS) entry which is preliminary data.</text>
</comment>
<evidence type="ECO:0000256" key="5">
    <source>
        <dbReference type="ARBA" id="ARBA00022519"/>
    </source>
</evidence>
<feature type="transmembrane region" description="Helical" evidence="10">
    <location>
        <begin position="159"/>
        <end position="182"/>
    </location>
</feature>
<comment type="subcellular location">
    <subcellularLocation>
        <location evidence="1 9">Cell inner membrane</location>
        <topology evidence="1 9">Multi-pass membrane protein</topology>
    </subcellularLocation>
</comment>
<keyword evidence="8 10" id="KW-0472">Membrane</keyword>
<keyword evidence="3 9" id="KW-0813">Transport</keyword>
<evidence type="ECO:0000256" key="10">
    <source>
        <dbReference type="SAM" id="Phobius"/>
    </source>
</evidence>
<keyword evidence="6 9" id="KW-0812">Transmembrane</keyword>
<dbReference type="InterPro" id="IPR042094">
    <property type="entry name" value="T2SS_GspF_sf"/>
</dbReference>
<evidence type="ECO:0000256" key="6">
    <source>
        <dbReference type="ARBA" id="ARBA00022692"/>
    </source>
</evidence>
<name>A0ABV6HX81_9PAST</name>
<keyword evidence="4" id="KW-1003">Cell membrane</keyword>
<dbReference type="Proteomes" id="UP001589769">
    <property type="component" value="Unassembled WGS sequence"/>
</dbReference>
<dbReference type="PANTHER" id="PTHR30012">
    <property type="entry name" value="GENERAL SECRETION PATHWAY PROTEIN"/>
    <property type="match status" value="1"/>
</dbReference>
<feature type="domain" description="Type II secretion system protein GspF" evidence="11">
    <location>
        <begin position="264"/>
        <end position="391"/>
    </location>
</feature>
<evidence type="ECO:0000313" key="12">
    <source>
        <dbReference type="EMBL" id="MFC0323484.1"/>
    </source>
</evidence>
<evidence type="ECO:0000256" key="9">
    <source>
        <dbReference type="RuleBase" id="RU003923"/>
    </source>
</evidence>
<feature type="transmembrane region" description="Helical" evidence="10">
    <location>
        <begin position="213"/>
        <end position="235"/>
    </location>
</feature>
<dbReference type="PANTHER" id="PTHR30012:SF7">
    <property type="entry name" value="PROTEIN TRANSPORT PROTEIN HOFC HOMOLOG"/>
    <property type="match status" value="1"/>
</dbReference>
<evidence type="ECO:0000256" key="2">
    <source>
        <dbReference type="ARBA" id="ARBA00005745"/>
    </source>
</evidence>
<reference evidence="12 13" key="1">
    <citation type="submission" date="2024-09" db="EMBL/GenBank/DDBJ databases">
        <authorList>
            <person name="Sun Q."/>
            <person name="Mori K."/>
        </authorList>
    </citation>
    <scope>NUCLEOTIDE SEQUENCE [LARGE SCALE GENOMIC DNA]</scope>
    <source>
        <strain evidence="12 13">CCM 7538</strain>
    </source>
</reference>
<dbReference type="RefSeq" id="WP_382375120.1">
    <property type="nucleotide sequence ID" value="NZ_JBHLWA010000036.1"/>
</dbReference>
<keyword evidence="13" id="KW-1185">Reference proteome</keyword>
<gene>
    <name evidence="12" type="ORF">ACFFHT_07915</name>
</gene>
<dbReference type="Pfam" id="PF00482">
    <property type="entry name" value="T2SSF"/>
    <property type="match status" value="2"/>
</dbReference>